<dbReference type="GO" id="GO:0000155">
    <property type="term" value="F:phosphorelay sensor kinase activity"/>
    <property type="evidence" value="ECO:0007669"/>
    <property type="project" value="InterPro"/>
</dbReference>
<dbReference type="FunFam" id="3.30.565.10:FF:000010">
    <property type="entry name" value="Sensor histidine kinase RcsC"/>
    <property type="match status" value="1"/>
</dbReference>
<dbReference type="PANTHER" id="PTHR45339:SF1">
    <property type="entry name" value="HYBRID SIGNAL TRANSDUCTION HISTIDINE KINASE J"/>
    <property type="match status" value="1"/>
</dbReference>
<keyword evidence="13 17" id="KW-0472">Membrane</keyword>
<dbReference type="SUPFAM" id="SSF52172">
    <property type="entry name" value="CheY-like"/>
    <property type="match status" value="1"/>
</dbReference>
<dbReference type="FunFam" id="3.30.450.20:FF:000060">
    <property type="entry name" value="Sensor protein FixL"/>
    <property type="match status" value="1"/>
</dbReference>
<accession>A0A974NGV4</accession>
<evidence type="ECO:0000256" key="15">
    <source>
        <dbReference type="ARBA" id="ARBA00070616"/>
    </source>
</evidence>
<dbReference type="GO" id="GO:0005886">
    <property type="term" value="C:plasma membrane"/>
    <property type="evidence" value="ECO:0007669"/>
    <property type="project" value="UniProtKB-SubCell"/>
</dbReference>
<reference evidence="22 23" key="1">
    <citation type="submission" date="2021-01" db="EMBL/GenBank/DDBJ databases">
        <title>Entomomonas sp. F2A isolated from a house cricket (Acheta domesticus).</title>
        <authorList>
            <person name="Spergser J."/>
            <person name="Busse H.-J."/>
        </authorList>
    </citation>
    <scope>NUCLEOTIDE SEQUENCE [LARGE SCALE GENOMIC DNA]</scope>
    <source>
        <strain evidence="22 23">F2A</strain>
    </source>
</reference>
<dbReference type="Pfam" id="PF02518">
    <property type="entry name" value="HATPase_c"/>
    <property type="match status" value="1"/>
</dbReference>
<dbReference type="InterPro" id="IPR036890">
    <property type="entry name" value="HATPase_C_sf"/>
</dbReference>
<feature type="domain" description="PAS" evidence="20">
    <location>
        <begin position="163"/>
        <end position="237"/>
    </location>
</feature>
<dbReference type="Pfam" id="PF00989">
    <property type="entry name" value="PAS"/>
    <property type="match status" value="1"/>
</dbReference>
<evidence type="ECO:0000256" key="6">
    <source>
        <dbReference type="ARBA" id="ARBA00022679"/>
    </source>
</evidence>
<evidence type="ECO:0000256" key="11">
    <source>
        <dbReference type="ARBA" id="ARBA00022989"/>
    </source>
</evidence>
<feature type="transmembrane region" description="Helical" evidence="17">
    <location>
        <begin position="6"/>
        <end position="25"/>
    </location>
</feature>
<dbReference type="CDD" id="cd16922">
    <property type="entry name" value="HATPase_EvgS-ArcB-TorS-like"/>
    <property type="match status" value="1"/>
</dbReference>
<dbReference type="SMART" id="SM00388">
    <property type="entry name" value="HisKA"/>
    <property type="match status" value="1"/>
</dbReference>
<dbReference type="InterPro" id="IPR013655">
    <property type="entry name" value="PAS_fold_3"/>
</dbReference>
<keyword evidence="12" id="KW-0902">Two-component regulatory system</keyword>
<dbReference type="NCBIfam" id="TIGR00229">
    <property type="entry name" value="sensory_box"/>
    <property type="match status" value="2"/>
</dbReference>
<evidence type="ECO:0000256" key="8">
    <source>
        <dbReference type="ARBA" id="ARBA00022741"/>
    </source>
</evidence>
<dbReference type="EMBL" id="CP067393">
    <property type="protein sequence ID" value="QQP86428.1"/>
    <property type="molecule type" value="Genomic_DNA"/>
</dbReference>
<feature type="domain" description="PAC" evidence="21">
    <location>
        <begin position="240"/>
        <end position="290"/>
    </location>
</feature>
<evidence type="ECO:0000313" key="23">
    <source>
        <dbReference type="Proteomes" id="UP000595278"/>
    </source>
</evidence>
<keyword evidence="11 17" id="KW-1133">Transmembrane helix</keyword>
<dbReference type="PRINTS" id="PR00344">
    <property type="entry name" value="BCTRLSENSOR"/>
</dbReference>
<dbReference type="GO" id="GO:0006355">
    <property type="term" value="P:regulation of DNA-templated transcription"/>
    <property type="evidence" value="ECO:0007669"/>
    <property type="project" value="InterPro"/>
</dbReference>
<proteinExistence type="predicted"/>
<evidence type="ECO:0000259" key="18">
    <source>
        <dbReference type="PROSITE" id="PS50109"/>
    </source>
</evidence>
<dbReference type="InterPro" id="IPR036097">
    <property type="entry name" value="HisK_dim/P_sf"/>
</dbReference>
<evidence type="ECO:0000256" key="16">
    <source>
        <dbReference type="PROSITE-ProRule" id="PRU00169"/>
    </source>
</evidence>
<keyword evidence="7 17" id="KW-0812">Transmembrane</keyword>
<evidence type="ECO:0000259" key="19">
    <source>
        <dbReference type="PROSITE" id="PS50110"/>
    </source>
</evidence>
<dbReference type="SMART" id="SM00448">
    <property type="entry name" value="REC"/>
    <property type="match status" value="1"/>
</dbReference>
<dbReference type="Gene3D" id="1.10.287.130">
    <property type="match status" value="1"/>
</dbReference>
<dbReference type="PROSITE" id="PS50110">
    <property type="entry name" value="RESPONSE_REGULATORY"/>
    <property type="match status" value="1"/>
</dbReference>
<dbReference type="InterPro" id="IPR003661">
    <property type="entry name" value="HisK_dim/P_dom"/>
</dbReference>
<dbReference type="InterPro" id="IPR013767">
    <property type="entry name" value="PAS_fold"/>
</dbReference>
<evidence type="ECO:0000256" key="2">
    <source>
        <dbReference type="ARBA" id="ARBA00004651"/>
    </source>
</evidence>
<evidence type="ECO:0000256" key="10">
    <source>
        <dbReference type="ARBA" id="ARBA00022840"/>
    </source>
</evidence>
<dbReference type="Pfam" id="PF00072">
    <property type="entry name" value="Response_reg"/>
    <property type="match status" value="1"/>
</dbReference>
<feature type="domain" description="Histidine kinase" evidence="18">
    <location>
        <begin position="308"/>
        <end position="524"/>
    </location>
</feature>
<keyword evidence="23" id="KW-1185">Reference proteome</keyword>
<evidence type="ECO:0000256" key="3">
    <source>
        <dbReference type="ARBA" id="ARBA00012438"/>
    </source>
</evidence>
<feature type="domain" description="PAS" evidence="20">
    <location>
        <begin position="35"/>
        <end position="105"/>
    </location>
</feature>
<dbReference type="InterPro" id="IPR036641">
    <property type="entry name" value="HPT_dom_sf"/>
</dbReference>
<dbReference type="PROSITE" id="PS50109">
    <property type="entry name" value="HIS_KIN"/>
    <property type="match status" value="1"/>
</dbReference>
<dbReference type="RefSeq" id="WP_201094481.1">
    <property type="nucleotide sequence ID" value="NZ_CP067393.1"/>
</dbReference>
<evidence type="ECO:0000256" key="1">
    <source>
        <dbReference type="ARBA" id="ARBA00000085"/>
    </source>
</evidence>
<dbReference type="GO" id="GO:0005524">
    <property type="term" value="F:ATP binding"/>
    <property type="evidence" value="ECO:0007669"/>
    <property type="project" value="UniProtKB-KW"/>
</dbReference>
<evidence type="ECO:0000313" key="22">
    <source>
        <dbReference type="EMBL" id="QQP86428.1"/>
    </source>
</evidence>
<dbReference type="Proteomes" id="UP000595278">
    <property type="component" value="Chromosome"/>
</dbReference>
<dbReference type="InterPro" id="IPR005467">
    <property type="entry name" value="His_kinase_dom"/>
</dbReference>
<dbReference type="InterPro" id="IPR000700">
    <property type="entry name" value="PAS-assoc_C"/>
</dbReference>
<dbReference type="SUPFAM" id="SSF55785">
    <property type="entry name" value="PYP-like sensor domain (PAS domain)"/>
    <property type="match status" value="2"/>
</dbReference>
<dbReference type="EC" id="2.7.13.3" evidence="3"/>
<dbReference type="SMART" id="SM00387">
    <property type="entry name" value="HATPase_c"/>
    <property type="match status" value="1"/>
</dbReference>
<dbReference type="PROSITE" id="PS50112">
    <property type="entry name" value="PAS"/>
    <property type="match status" value="2"/>
</dbReference>
<dbReference type="SUPFAM" id="SSF55874">
    <property type="entry name" value="ATPase domain of HSP90 chaperone/DNA topoisomerase II/histidine kinase"/>
    <property type="match status" value="1"/>
</dbReference>
<dbReference type="Pfam" id="PF08447">
    <property type="entry name" value="PAS_3"/>
    <property type="match status" value="1"/>
</dbReference>
<dbReference type="Gene3D" id="3.40.50.2300">
    <property type="match status" value="1"/>
</dbReference>
<keyword evidence="6" id="KW-0808">Transferase</keyword>
<keyword evidence="9" id="KW-0418">Kinase</keyword>
<dbReference type="CDD" id="cd17546">
    <property type="entry name" value="REC_hyHK_CKI1_RcsC-like"/>
    <property type="match status" value="1"/>
</dbReference>
<dbReference type="InterPro" id="IPR000014">
    <property type="entry name" value="PAS"/>
</dbReference>
<dbReference type="InterPro" id="IPR004358">
    <property type="entry name" value="Sig_transdc_His_kin-like_C"/>
</dbReference>
<comment type="subcellular location">
    <subcellularLocation>
        <location evidence="2">Cell membrane</location>
        <topology evidence="2">Multi-pass membrane protein</topology>
    </subcellularLocation>
</comment>
<name>A0A974NGV4_9GAMM</name>
<keyword evidence="8" id="KW-0547">Nucleotide-binding</keyword>
<evidence type="ECO:0000259" key="21">
    <source>
        <dbReference type="PROSITE" id="PS50113"/>
    </source>
</evidence>
<dbReference type="Gene3D" id="3.30.565.10">
    <property type="entry name" value="Histidine kinase-like ATPase, C-terminal domain"/>
    <property type="match status" value="1"/>
</dbReference>
<dbReference type="InterPro" id="IPR035965">
    <property type="entry name" value="PAS-like_dom_sf"/>
</dbReference>
<dbReference type="PROSITE" id="PS50113">
    <property type="entry name" value="PAC"/>
    <property type="match status" value="1"/>
</dbReference>
<evidence type="ECO:0000256" key="12">
    <source>
        <dbReference type="ARBA" id="ARBA00023012"/>
    </source>
</evidence>
<gene>
    <name evidence="22" type="ORF">JHT90_04090</name>
</gene>
<comment type="function">
    <text evidence="14">Putative oxygen sensor; modulates the activity of FixJ, a transcriptional activator of nitrogen fixation fixK gene. FixL probably acts as a kinase that phosphorylates FixJ.</text>
</comment>
<dbReference type="InterPro" id="IPR003594">
    <property type="entry name" value="HATPase_dom"/>
</dbReference>
<organism evidence="22 23">
    <name type="scientific">Entomomonas asaccharolytica</name>
    <dbReference type="NCBI Taxonomy" id="2785331"/>
    <lineage>
        <taxon>Bacteria</taxon>
        <taxon>Pseudomonadati</taxon>
        <taxon>Pseudomonadota</taxon>
        <taxon>Gammaproteobacteria</taxon>
        <taxon>Pseudomonadales</taxon>
        <taxon>Pseudomonadaceae</taxon>
        <taxon>Entomomonas</taxon>
    </lineage>
</organism>
<dbReference type="CDD" id="cd00130">
    <property type="entry name" value="PAS"/>
    <property type="match status" value="2"/>
</dbReference>
<dbReference type="InterPro" id="IPR011006">
    <property type="entry name" value="CheY-like_superfamily"/>
</dbReference>
<comment type="catalytic activity">
    <reaction evidence="1">
        <text>ATP + protein L-histidine = ADP + protein N-phospho-L-histidine.</text>
        <dbReference type="EC" id="2.7.13.3"/>
    </reaction>
</comment>
<dbReference type="Gene3D" id="1.20.120.160">
    <property type="entry name" value="HPT domain"/>
    <property type="match status" value="1"/>
</dbReference>
<evidence type="ECO:0000256" key="4">
    <source>
        <dbReference type="ARBA" id="ARBA00022475"/>
    </source>
</evidence>
<evidence type="ECO:0000256" key="13">
    <source>
        <dbReference type="ARBA" id="ARBA00023136"/>
    </source>
</evidence>
<feature type="domain" description="Response regulatory" evidence="19">
    <location>
        <begin position="543"/>
        <end position="662"/>
    </location>
</feature>
<dbReference type="InterPro" id="IPR001789">
    <property type="entry name" value="Sig_transdc_resp-reg_receiver"/>
</dbReference>
<sequence>MYHSIFYTLFSIVSIILFITVLLYYRNILKRAREDQSRLEAIVNTAVDGIITINENGLIQSFNKSAERIFGWSAEEVIGRNVNILMNNHDQQNHDQYLQHYQKTKTAKIIGSGRELIAVKKDGTSFPIRLTLGEAKLSDHSIYVSIVIDMTQRKIMENALRESEQQFRSLVTNIPGIAFRITANLERKAVFISEGITKLTGLKMEDITSGKRSYLEVIKPEFMPLLDETLLKVIETKKPYTIEYQITHLDGRDIWVWESCVYVSNGDQQWIDGVIFDITDRHLIEDQIRNSRDMAEKNAANTLEFLANISHEIRTPLNAVFGFTHLLAETPLNSIQKHYMESVTSAANSLFSLINNVLDVMKLDRSAMELENIDFSLKALLEDCVTLFRLSAQTKNLKLTLNYSPTLKTFFKGDPLRIRQIITNIVANAIKFTKQGEVSINAFMDQNKVHIAIKDTGIGISPSNLEKIFMPFTQEDASMSRHFGGTGLGTTIAKQLTELMQGEITVESKLNVGTTFHIILPLQEGIYTAPKDKEIQQELPSLTILAVDDISYNLELLEIILKKEGHTVISKTNGFDAIEAFKTNHFDLVFMDIQMPDLDGIETTRIIREYEHTQNLKPTPILAFTANVLARERQNARAVGMNGFVKKPFDAHDIKNAIATVYFNGSLNEYFTNDHHISIETSLLLIDWTRAISLWNDKDHLIKIIYNFLIAIQQELSTFELTTQNTDLFFNIMHKAKGASGNLCLSKLYKCILKIEQHKNPLDIHQLNTLLKSFLEITEETLREVIPLLPTTEQPTKSPVNITSIDDKTLISEISTNLTLGKMDDSQIQSVFDILTAHHQYQVLSQLKELLDKFELTNASFLLKNLIK</sequence>
<dbReference type="SMART" id="SM00091">
    <property type="entry name" value="PAS"/>
    <property type="match status" value="2"/>
</dbReference>
<evidence type="ECO:0000256" key="9">
    <source>
        <dbReference type="ARBA" id="ARBA00022777"/>
    </source>
</evidence>
<dbReference type="PANTHER" id="PTHR45339">
    <property type="entry name" value="HYBRID SIGNAL TRANSDUCTION HISTIDINE KINASE J"/>
    <property type="match status" value="1"/>
</dbReference>
<evidence type="ECO:0000256" key="5">
    <source>
        <dbReference type="ARBA" id="ARBA00022553"/>
    </source>
</evidence>
<evidence type="ECO:0000256" key="7">
    <source>
        <dbReference type="ARBA" id="ARBA00022692"/>
    </source>
</evidence>
<evidence type="ECO:0000256" key="14">
    <source>
        <dbReference type="ARBA" id="ARBA00059827"/>
    </source>
</evidence>
<feature type="modified residue" description="4-aspartylphosphate" evidence="16">
    <location>
        <position position="592"/>
    </location>
</feature>
<dbReference type="SUPFAM" id="SSF47226">
    <property type="entry name" value="Histidine-containing phosphotransfer domain, HPT domain"/>
    <property type="match status" value="1"/>
</dbReference>
<keyword evidence="5 16" id="KW-0597">Phosphoprotein</keyword>
<keyword evidence="10" id="KW-0067">ATP-binding</keyword>
<evidence type="ECO:0000256" key="17">
    <source>
        <dbReference type="SAM" id="Phobius"/>
    </source>
</evidence>
<dbReference type="Gene3D" id="3.30.450.20">
    <property type="entry name" value="PAS domain"/>
    <property type="match status" value="2"/>
</dbReference>
<dbReference type="AlphaFoldDB" id="A0A974NGV4"/>
<dbReference type="SUPFAM" id="SSF47384">
    <property type="entry name" value="Homodimeric domain of signal transducing histidine kinase"/>
    <property type="match status" value="1"/>
</dbReference>
<dbReference type="Pfam" id="PF00512">
    <property type="entry name" value="HisKA"/>
    <property type="match status" value="1"/>
</dbReference>
<protein>
    <recommendedName>
        <fullName evidence="15">Sensor protein FixL</fullName>
        <ecNumber evidence="3">2.7.13.3</ecNumber>
    </recommendedName>
</protein>
<evidence type="ECO:0000259" key="20">
    <source>
        <dbReference type="PROSITE" id="PS50112"/>
    </source>
</evidence>
<dbReference type="KEGG" id="eaz:JHT90_04090"/>
<keyword evidence="4" id="KW-1003">Cell membrane</keyword>
<dbReference type="CDD" id="cd00082">
    <property type="entry name" value="HisKA"/>
    <property type="match status" value="1"/>
</dbReference>